<name>A0A174TGR9_9BACE</name>
<dbReference type="STRING" id="47678.ERS852494_03874"/>
<reference evidence="2 4" key="2">
    <citation type="submission" date="2018-08" db="EMBL/GenBank/DDBJ databases">
        <title>A genome reference for cultivated species of the human gut microbiota.</title>
        <authorList>
            <person name="Zou Y."/>
            <person name="Xue W."/>
            <person name="Luo G."/>
        </authorList>
    </citation>
    <scope>NUCLEOTIDE SEQUENCE [LARGE SCALE GENOMIC DNA]</scope>
    <source>
        <strain evidence="2 4">AM31-16AC</strain>
    </source>
</reference>
<proteinExistence type="predicted"/>
<dbReference type="AlphaFoldDB" id="A0A174TGR9"/>
<protein>
    <submittedName>
        <fullName evidence="1">Uncharacterized protein</fullName>
    </submittedName>
</protein>
<dbReference type="Proteomes" id="UP000095657">
    <property type="component" value="Unassembled WGS sequence"/>
</dbReference>
<evidence type="ECO:0000313" key="1">
    <source>
        <dbReference type="EMBL" id="CUQ07347.1"/>
    </source>
</evidence>
<reference evidence="1 3" key="1">
    <citation type="submission" date="2015-09" db="EMBL/GenBank/DDBJ databases">
        <authorList>
            <consortium name="Pathogen Informatics"/>
        </authorList>
    </citation>
    <scope>NUCLEOTIDE SEQUENCE [LARGE SCALE GENOMIC DNA]</scope>
    <source>
        <strain evidence="1 3">2789STDY5834880</strain>
    </source>
</reference>
<gene>
    <name evidence="2" type="ORF">DW794_16160</name>
    <name evidence="1" type="ORF">ERS852494_03874</name>
</gene>
<dbReference type="Proteomes" id="UP000284689">
    <property type="component" value="Unassembled WGS sequence"/>
</dbReference>
<evidence type="ECO:0000313" key="2">
    <source>
        <dbReference type="EMBL" id="RHD45728.1"/>
    </source>
</evidence>
<dbReference type="EMBL" id="QSJD01000029">
    <property type="protein sequence ID" value="RHD45728.1"/>
    <property type="molecule type" value="Genomic_DNA"/>
</dbReference>
<organism evidence="1 3">
    <name type="scientific">Bacteroides caccae</name>
    <dbReference type="NCBI Taxonomy" id="47678"/>
    <lineage>
        <taxon>Bacteria</taxon>
        <taxon>Pseudomonadati</taxon>
        <taxon>Bacteroidota</taxon>
        <taxon>Bacteroidia</taxon>
        <taxon>Bacteroidales</taxon>
        <taxon>Bacteroidaceae</taxon>
        <taxon>Bacteroides</taxon>
    </lineage>
</organism>
<accession>A0A174TGR9</accession>
<dbReference type="EMBL" id="CZAI01000011">
    <property type="protein sequence ID" value="CUQ07347.1"/>
    <property type="molecule type" value="Genomic_DNA"/>
</dbReference>
<sequence length="70" mass="8592">MKSFQNIIYCNEHITILFSLYPPHIFLIQHKFFAENILHLIKFRNFSLEKHSGNYIKYHKMILFVTIFIF</sequence>
<evidence type="ECO:0000313" key="4">
    <source>
        <dbReference type="Proteomes" id="UP000284689"/>
    </source>
</evidence>
<evidence type="ECO:0000313" key="3">
    <source>
        <dbReference type="Proteomes" id="UP000095657"/>
    </source>
</evidence>